<evidence type="ECO:0000256" key="2">
    <source>
        <dbReference type="RuleBase" id="RU363034"/>
    </source>
</evidence>
<dbReference type="InterPro" id="IPR018114">
    <property type="entry name" value="TRYPSIN_HIS"/>
</dbReference>
<dbReference type="PROSITE" id="PS50240">
    <property type="entry name" value="TRYPSIN_DOM"/>
    <property type="match status" value="1"/>
</dbReference>
<proteinExistence type="predicted"/>
<evidence type="ECO:0000256" key="3">
    <source>
        <dbReference type="SAM" id="SignalP"/>
    </source>
</evidence>
<keyword evidence="2" id="KW-0378">Hydrolase</keyword>
<keyword evidence="1" id="KW-1015">Disulfide bond</keyword>
<dbReference type="InterPro" id="IPR001254">
    <property type="entry name" value="Trypsin_dom"/>
</dbReference>
<evidence type="ECO:0000313" key="6">
    <source>
        <dbReference type="Proteomes" id="UP001642483"/>
    </source>
</evidence>
<dbReference type="PANTHER" id="PTHR24250">
    <property type="entry name" value="CHYMOTRYPSIN-RELATED"/>
    <property type="match status" value="1"/>
</dbReference>
<dbReference type="Gene3D" id="2.40.10.10">
    <property type="entry name" value="Trypsin-like serine proteases"/>
    <property type="match status" value="1"/>
</dbReference>
<dbReference type="SMART" id="SM00020">
    <property type="entry name" value="Tryp_SPc"/>
    <property type="match status" value="1"/>
</dbReference>
<dbReference type="PRINTS" id="PR00722">
    <property type="entry name" value="CHYMOTRYPSIN"/>
</dbReference>
<sequence length="262" mass="28165">MYFCALLVLAFSYLGNTLPTQLQVAHPMYAYHNQETRIVNGAESEAGKFPWQASLQQFGRHFCGGSLIGVNYVMTAAHCEITAGVTVNLGAVDYHNPEQTINQAKFTPHPQYNSNTFDYDYAVITMQRAATLGGNVNTIKLANAGKEYSGMASTSGWGYTTQFIQSTPDIMQYTDIPLVSQADCQSVWGSVIEITNRIQCAGGNGVVSSCMGDSGGPLTVQDGGETILIGAVSWVQSNCSPNYPGGYAKISAVRSWIDGIIV</sequence>
<dbReference type="InterPro" id="IPR043504">
    <property type="entry name" value="Peptidase_S1_PA_chymotrypsin"/>
</dbReference>
<keyword evidence="6" id="KW-1185">Reference proteome</keyword>
<dbReference type="PANTHER" id="PTHR24250:SF50">
    <property type="entry name" value="PEPTIDASE S1 DOMAIN-CONTAINING PROTEIN"/>
    <property type="match status" value="1"/>
</dbReference>
<evidence type="ECO:0000259" key="4">
    <source>
        <dbReference type="PROSITE" id="PS50240"/>
    </source>
</evidence>
<organism evidence="5 6">
    <name type="scientific">Clavelina lepadiformis</name>
    <name type="common">Light-bulb sea squirt</name>
    <name type="synonym">Ascidia lepadiformis</name>
    <dbReference type="NCBI Taxonomy" id="159417"/>
    <lineage>
        <taxon>Eukaryota</taxon>
        <taxon>Metazoa</taxon>
        <taxon>Chordata</taxon>
        <taxon>Tunicata</taxon>
        <taxon>Ascidiacea</taxon>
        <taxon>Aplousobranchia</taxon>
        <taxon>Clavelinidae</taxon>
        <taxon>Clavelina</taxon>
    </lineage>
</organism>
<name>A0ABP0F530_CLALP</name>
<comment type="caution">
    <text evidence="5">The sequence shown here is derived from an EMBL/GenBank/DDBJ whole genome shotgun (WGS) entry which is preliminary data.</text>
</comment>
<keyword evidence="3" id="KW-0732">Signal</keyword>
<gene>
    <name evidence="5" type="ORF">CVLEPA_LOCUS3590</name>
</gene>
<dbReference type="PROSITE" id="PS00135">
    <property type="entry name" value="TRYPSIN_SER"/>
    <property type="match status" value="1"/>
</dbReference>
<dbReference type="PROSITE" id="PS00134">
    <property type="entry name" value="TRYPSIN_HIS"/>
    <property type="match status" value="1"/>
</dbReference>
<dbReference type="InterPro" id="IPR033116">
    <property type="entry name" value="TRYPSIN_SER"/>
</dbReference>
<protein>
    <recommendedName>
        <fullName evidence="4">Peptidase S1 domain-containing protein</fullName>
    </recommendedName>
</protein>
<evidence type="ECO:0000313" key="5">
    <source>
        <dbReference type="EMBL" id="CAK8673843.1"/>
    </source>
</evidence>
<dbReference type="Proteomes" id="UP001642483">
    <property type="component" value="Unassembled WGS sequence"/>
</dbReference>
<reference evidence="5 6" key="1">
    <citation type="submission" date="2024-02" db="EMBL/GenBank/DDBJ databases">
        <authorList>
            <person name="Daric V."/>
            <person name="Darras S."/>
        </authorList>
    </citation>
    <scope>NUCLEOTIDE SEQUENCE [LARGE SCALE GENOMIC DNA]</scope>
</reference>
<accession>A0ABP0F530</accession>
<feature type="chain" id="PRO_5045356841" description="Peptidase S1 domain-containing protein" evidence="3">
    <location>
        <begin position="20"/>
        <end position="262"/>
    </location>
</feature>
<dbReference type="InterPro" id="IPR009003">
    <property type="entry name" value="Peptidase_S1_PA"/>
</dbReference>
<feature type="domain" description="Peptidase S1" evidence="4">
    <location>
        <begin position="38"/>
        <end position="262"/>
    </location>
</feature>
<feature type="signal peptide" evidence="3">
    <location>
        <begin position="1"/>
        <end position="19"/>
    </location>
</feature>
<dbReference type="SUPFAM" id="SSF50494">
    <property type="entry name" value="Trypsin-like serine proteases"/>
    <property type="match status" value="1"/>
</dbReference>
<dbReference type="Pfam" id="PF00089">
    <property type="entry name" value="Trypsin"/>
    <property type="match status" value="1"/>
</dbReference>
<dbReference type="CDD" id="cd00190">
    <property type="entry name" value="Tryp_SPc"/>
    <property type="match status" value="1"/>
</dbReference>
<keyword evidence="2" id="KW-0645">Protease</keyword>
<dbReference type="EMBL" id="CAWYQH010000002">
    <property type="protein sequence ID" value="CAK8673843.1"/>
    <property type="molecule type" value="Genomic_DNA"/>
</dbReference>
<dbReference type="InterPro" id="IPR001314">
    <property type="entry name" value="Peptidase_S1A"/>
</dbReference>
<keyword evidence="2" id="KW-0720">Serine protease</keyword>
<evidence type="ECO:0000256" key="1">
    <source>
        <dbReference type="ARBA" id="ARBA00023157"/>
    </source>
</evidence>